<gene>
    <name evidence="11" type="ORF">J2S45_000139</name>
</gene>
<dbReference type="PANTHER" id="PTHR23028">
    <property type="entry name" value="ACETYLTRANSFERASE"/>
    <property type="match status" value="1"/>
</dbReference>
<name>A0ABT9PFH1_9ACTO</name>
<feature type="transmembrane region" description="Helical" evidence="9">
    <location>
        <begin position="266"/>
        <end position="286"/>
    </location>
</feature>
<keyword evidence="6 9" id="KW-0472">Membrane</keyword>
<evidence type="ECO:0000256" key="8">
    <source>
        <dbReference type="SAM" id="MobiDB-lite"/>
    </source>
</evidence>
<dbReference type="PANTHER" id="PTHR23028:SF53">
    <property type="entry name" value="ACYL_TRANSF_3 DOMAIN-CONTAINING PROTEIN"/>
    <property type="match status" value="1"/>
</dbReference>
<dbReference type="RefSeq" id="WP_307634195.1">
    <property type="nucleotide sequence ID" value="NZ_JAUSQL010000001.1"/>
</dbReference>
<keyword evidence="5 9" id="KW-1133">Transmembrane helix</keyword>
<evidence type="ECO:0000256" key="3">
    <source>
        <dbReference type="ARBA" id="ARBA00022679"/>
    </source>
</evidence>
<reference evidence="11 12" key="1">
    <citation type="submission" date="2023-07" db="EMBL/GenBank/DDBJ databases">
        <title>Sequencing the genomes of 1000 actinobacteria strains.</title>
        <authorList>
            <person name="Klenk H.-P."/>
        </authorList>
    </citation>
    <scope>NUCLEOTIDE SEQUENCE [LARGE SCALE GENOMIC DNA]</scope>
    <source>
        <strain evidence="11 12">DSM 19515</strain>
    </source>
</reference>
<feature type="compositionally biased region" description="Low complexity" evidence="8">
    <location>
        <begin position="442"/>
        <end position="465"/>
    </location>
</feature>
<keyword evidence="2" id="KW-1003">Cell membrane</keyword>
<feature type="transmembrane region" description="Helical" evidence="9">
    <location>
        <begin position="206"/>
        <end position="227"/>
    </location>
</feature>
<feature type="transmembrane region" description="Helical" evidence="9">
    <location>
        <begin position="20"/>
        <end position="35"/>
    </location>
</feature>
<feature type="domain" description="Acyltransferase 3" evidence="10">
    <location>
        <begin position="16"/>
        <end position="349"/>
    </location>
</feature>
<dbReference type="InterPro" id="IPR050879">
    <property type="entry name" value="Acyltransferase_3"/>
</dbReference>
<dbReference type="EMBL" id="JAUSQL010000001">
    <property type="protein sequence ID" value="MDP9831460.1"/>
    <property type="molecule type" value="Genomic_DNA"/>
</dbReference>
<keyword evidence="3" id="KW-0808">Transferase</keyword>
<feature type="transmembrane region" description="Helical" evidence="9">
    <location>
        <begin position="181"/>
        <end position="200"/>
    </location>
</feature>
<feature type="transmembrane region" description="Helical" evidence="9">
    <location>
        <begin position="83"/>
        <end position="102"/>
    </location>
</feature>
<organism evidence="11 12">
    <name type="scientific">Trueperella abortisuis</name>
    <dbReference type="NCBI Taxonomy" id="445930"/>
    <lineage>
        <taxon>Bacteria</taxon>
        <taxon>Bacillati</taxon>
        <taxon>Actinomycetota</taxon>
        <taxon>Actinomycetes</taxon>
        <taxon>Actinomycetales</taxon>
        <taxon>Actinomycetaceae</taxon>
        <taxon>Trueperella</taxon>
    </lineage>
</organism>
<evidence type="ECO:0000256" key="1">
    <source>
        <dbReference type="ARBA" id="ARBA00004651"/>
    </source>
</evidence>
<evidence type="ECO:0000256" key="4">
    <source>
        <dbReference type="ARBA" id="ARBA00022692"/>
    </source>
</evidence>
<comment type="subcellular location">
    <subcellularLocation>
        <location evidence="1">Cell membrane</location>
        <topology evidence="1">Multi-pass membrane protein</topology>
    </subcellularLocation>
</comment>
<evidence type="ECO:0000313" key="11">
    <source>
        <dbReference type="EMBL" id="MDP9831460.1"/>
    </source>
</evidence>
<dbReference type="Pfam" id="PF01757">
    <property type="entry name" value="Acyl_transf_3"/>
    <property type="match status" value="1"/>
</dbReference>
<feature type="transmembrane region" description="Helical" evidence="9">
    <location>
        <begin position="378"/>
        <end position="400"/>
    </location>
</feature>
<protein>
    <submittedName>
        <fullName evidence="11">Peptidoglycan/LPS O-acetylase OafA/YrhL</fullName>
    </submittedName>
</protein>
<evidence type="ECO:0000313" key="12">
    <source>
        <dbReference type="Proteomes" id="UP001230145"/>
    </source>
</evidence>
<evidence type="ECO:0000256" key="7">
    <source>
        <dbReference type="ARBA" id="ARBA00023315"/>
    </source>
</evidence>
<feature type="region of interest" description="Disordered" evidence="8">
    <location>
        <begin position="421"/>
        <end position="474"/>
    </location>
</feature>
<evidence type="ECO:0000256" key="6">
    <source>
        <dbReference type="ARBA" id="ARBA00023136"/>
    </source>
</evidence>
<feature type="transmembrane region" description="Helical" evidence="9">
    <location>
        <begin position="337"/>
        <end position="357"/>
    </location>
</feature>
<feature type="transmembrane region" description="Helical" evidence="9">
    <location>
        <begin position="41"/>
        <end position="62"/>
    </location>
</feature>
<evidence type="ECO:0000256" key="5">
    <source>
        <dbReference type="ARBA" id="ARBA00022989"/>
    </source>
</evidence>
<keyword evidence="12" id="KW-1185">Reference proteome</keyword>
<dbReference type="Gene3D" id="3.40.50.1110">
    <property type="entry name" value="SGNH hydrolase"/>
    <property type="match status" value="1"/>
</dbReference>
<feature type="compositionally biased region" description="Acidic residues" evidence="8">
    <location>
        <begin position="429"/>
        <end position="441"/>
    </location>
</feature>
<dbReference type="SUPFAM" id="SSF52266">
    <property type="entry name" value="SGNH hydrolase"/>
    <property type="match status" value="1"/>
</dbReference>
<feature type="transmembrane region" description="Helical" evidence="9">
    <location>
        <begin position="152"/>
        <end position="169"/>
    </location>
</feature>
<comment type="caution">
    <text evidence="11">The sequence shown here is derived from an EMBL/GenBank/DDBJ whole genome shotgun (WGS) entry which is preliminary data.</text>
</comment>
<evidence type="ECO:0000256" key="9">
    <source>
        <dbReference type="SAM" id="Phobius"/>
    </source>
</evidence>
<accession>A0ABT9PFH1</accession>
<evidence type="ECO:0000259" key="10">
    <source>
        <dbReference type="Pfam" id="PF01757"/>
    </source>
</evidence>
<evidence type="ECO:0000256" key="2">
    <source>
        <dbReference type="ARBA" id="ARBA00022475"/>
    </source>
</evidence>
<dbReference type="Proteomes" id="UP001230145">
    <property type="component" value="Unassembled WGS sequence"/>
</dbReference>
<feature type="transmembrane region" description="Helical" evidence="9">
    <location>
        <begin position="239"/>
        <end position="260"/>
    </location>
</feature>
<sequence>MPGNTANSPSRSYRIRGLDGLRAIGALFVLVYHLLPSVGGAGFIGVDVFFVISGFLITALLLKEHDSTGVIDLPSFLHRRYRRLLPAVALMVVVTLSLGRLISADAVTQARWQALGALTGTYNWFQIANGSSYFEAQEPLLLNNMWSLAVEQQFYLVWPVVVMVLALAARRAGHLGRRIQIGAAAAIAVVSLALHAWLVGGDVTRAYVGTDTHIFGLMIGAGIAFALPGIMKGRPRTASALWGAGSWAALAGLTVLTFAVPDASWFYPWGMLLASALAGVAIRGILPDVAGTASETLAGLLESRPMVWIGQRSYGIYLWHWPLWVLATYHIHMPRPLAAAVVLAASVTAAHLSFTYVETPIRRKGLVGWVRSMRALPTVATAWLTTGALALTATFALALVTSTDMTEAQRAVAAGEEALATHKATPDAGDPDEAAEPDDGGDSPTTPATTPTATATPEPTAEPTPGQTPDTGADITIIGDSVTLAAAPALLETYPDAVVDGEVSRSIWVFKQIADTYASQGKLRDTVVISLGTNGAISMQTARDIMDYLGPDRRVVWVTAAAPNAEWVPRSNATIAQIATEYPDRVRVADWAAIAAAHPEHLASDGIHPGGTGGAEYAAEIKRAIDSF</sequence>
<proteinExistence type="predicted"/>
<dbReference type="InterPro" id="IPR036514">
    <property type="entry name" value="SGNH_hydro_sf"/>
</dbReference>
<keyword evidence="7" id="KW-0012">Acyltransferase</keyword>
<keyword evidence="4 9" id="KW-0812">Transmembrane</keyword>
<dbReference type="InterPro" id="IPR002656">
    <property type="entry name" value="Acyl_transf_3_dom"/>
</dbReference>